<dbReference type="SUPFAM" id="SSF81321">
    <property type="entry name" value="Family A G protein-coupled receptor-like"/>
    <property type="match status" value="1"/>
</dbReference>
<organism evidence="2 4">
    <name type="scientific">Didymodactylos carnosus</name>
    <dbReference type="NCBI Taxonomy" id="1234261"/>
    <lineage>
        <taxon>Eukaryota</taxon>
        <taxon>Metazoa</taxon>
        <taxon>Spiralia</taxon>
        <taxon>Gnathifera</taxon>
        <taxon>Rotifera</taxon>
        <taxon>Eurotatoria</taxon>
        <taxon>Bdelloidea</taxon>
        <taxon>Philodinida</taxon>
        <taxon>Philodinidae</taxon>
        <taxon>Didymodactylos</taxon>
    </lineage>
</organism>
<feature type="transmembrane region" description="Helical" evidence="1">
    <location>
        <begin position="80"/>
        <end position="100"/>
    </location>
</feature>
<dbReference type="Proteomes" id="UP000677228">
    <property type="component" value="Unassembled WGS sequence"/>
</dbReference>
<feature type="transmembrane region" description="Helical" evidence="1">
    <location>
        <begin position="39"/>
        <end position="59"/>
    </location>
</feature>
<feature type="transmembrane region" description="Helical" evidence="1">
    <location>
        <begin position="346"/>
        <end position="368"/>
    </location>
</feature>
<sequence>MLILVDSLCIALFVLGLIGNIIGLIVFSSRRFRHTTYAHLAVASFALNLLCVFRYSILLNSSTRKWMSITVAHSWLNCKLYRLSSCLRILSAWITVFWVYERFLYVWNILQSILINRTWLTKYKYYCLTFISFIIVLIVTGPSVYFYIPQTINITLSSRKPLTATNINISNQSTTLIASDFPVLSDSNRLNYDFNQLYLKIHSHCSFDSNISPKWRAYFQDVSFGFNYHTVRCIFSELIPSIAVTTFNIGIILRITKATCQFKHILRKERPTTSRNIVKYVTSPTITTTTMSMTITGSNGRTKVNDAFSGPKTSWMNIVLILHSCLFFFSSLTHTIVYWYTSDAVLSHWVSVIILANCSLNFYVYCLSGKIFRQEIQRILKRYKTKLSNTAACERSLSYRRRPRLSTNADIKLQNREFRFACNM</sequence>
<dbReference type="InterPro" id="IPR052954">
    <property type="entry name" value="GPCR-Ligand_Int"/>
</dbReference>
<evidence type="ECO:0000313" key="4">
    <source>
        <dbReference type="Proteomes" id="UP000677228"/>
    </source>
</evidence>
<accession>A0A8S2D3I5</accession>
<dbReference type="EMBL" id="CAJNOK010001775">
    <property type="protein sequence ID" value="CAF0829345.1"/>
    <property type="molecule type" value="Genomic_DNA"/>
</dbReference>
<proteinExistence type="predicted"/>
<evidence type="ECO:0000313" key="3">
    <source>
        <dbReference type="EMBL" id="CAF3613894.1"/>
    </source>
</evidence>
<dbReference type="PANTHER" id="PTHR46641">
    <property type="entry name" value="FMRFAMIDE RECEPTOR-RELATED"/>
    <property type="match status" value="1"/>
</dbReference>
<gene>
    <name evidence="2" type="ORF">OVA965_LOCUS6063</name>
    <name evidence="3" type="ORF">TMI583_LOCUS6059</name>
</gene>
<dbReference type="AlphaFoldDB" id="A0A8S2D3I5"/>
<dbReference type="Proteomes" id="UP000682733">
    <property type="component" value="Unassembled WGS sequence"/>
</dbReference>
<feature type="transmembrane region" description="Helical" evidence="1">
    <location>
        <begin position="7"/>
        <end position="27"/>
    </location>
</feature>
<dbReference type="Gene3D" id="1.20.1070.10">
    <property type="entry name" value="Rhodopsin 7-helix transmembrane proteins"/>
    <property type="match status" value="1"/>
</dbReference>
<name>A0A8S2D3I5_9BILA</name>
<reference evidence="2" key="1">
    <citation type="submission" date="2021-02" db="EMBL/GenBank/DDBJ databases">
        <authorList>
            <person name="Nowell W R."/>
        </authorList>
    </citation>
    <scope>NUCLEOTIDE SEQUENCE</scope>
</reference>
<feature type="transmembrane region" description="Helical" evidence="1">
    <location>
        <begin position="318"/>
        <end position="340"/>
    </location>
</feature>
<dbReference type="PANTHER" id="PTHR46641:SF8">
    <property type="entry name" value="G-PROTEIN COUPLED RECEPTORS FAMILY 1 PROFILE DOMAIN-CONTAINING PROTEIN"/>
    <property type="match status" value="1"/>
</dbReference>
<protein>
    <recommendedName>
        <fullName evidence="5">G-protein coupled receptors family 1 profile domain-containing protein</fullName>
    </recommendedName>
</protein>
<keyword evidence="1" id="KW-0812">Transmembrane</keyword>
<comment type="caution">
    <text evidence="2">The sequence shown here is derived from an EMBL/GenBank/DDBJ whole genome shotgun (WGS) entry which is preliminary data.</text>
</comment>
<dbReference type="EMBL" id="CAJOBA010001775">
    <property type="protein sequence ID" value="CAF3613894.1"/>
    <property type="molecule type" value="Genomic_DNA"/>
</dbReference>
<keyword evidence="1" id="KW-0472">Membrane</keyword>
<feature type="transmembrane region" description="Helical" evidence="1">
    <location>
        <begin position="123"/>
        <end position="148"/>
    </location>
</feature>
<keyword evidence="1" id="KW-1133">Transmembrane helix</keyword>
<evidence type="ECO:0008006" key="5">
    <source>
        <dbReference type="Google" id="ProtNLM"/>
    </source>
</evidence>
<evidence type="ECO:0000313" key="2">
    <source>
        <dbReference type="EMBL" id="CAF0829345.1"/>
    </source>
</evidence>
<evidence type="ECO:0000256" key="1">
    <source>
        <dbReference type="SAM" id="Phobius"/>
    </source>
</evidence>